<comment type="subcellular location">
    <subcellularLocation>
        <location evidence="1">Secreted</location>
        <location evidence="1">Cell wall</location>
    </subcellularLocation>
</comment>
<keyword evidence="3" id="KW-0134">Cell wall</keyword>
<dbReference type="Proteomes" id="UP000298416">
    <property type="component" value="Unassembled WGS sequence"/>
</dbReference>
<evidence type="ECO:0000256" key="4">
    <source>
        <dbReference type="ARBA" id="ARBA00022525"/>
    </source>
</evidence>
<evidence type="ECO:0000256" key="5">
    <source>
        <dbReference type="ARBA" id="ARBA00022801"/>
    </source>
</evidence>
<gene>
    <name evidence="10" type="ORF">SASPL_112624</name>
</gene>
<dbReference type="FunFam" id="2.160.20.10:FF:000004">
    <property type="entry name" value="Pectin lyase-like superfamily protein"/>
    <property type="match status" value="1"/>
</dbReference>
<dbReference type="InterPro" id="IPR000743">
    <property type="entry name" value="Glyco_hydro_28"/>
</dbReference>
<keyword evidence="6 9" id="KW-0326">Glycosidase</keyword>
<name>A0A8X8YEV2_SALSN</name>
<accession>A0A8X8YEV2</accession>
<dbReference type="PANTHER" id="PTHR31375">
    <property type="match status" value="1"/>
</dbReference>
<evidence type="ECO:0000256" key="9">
    <source>
        <dbReference type="RuleBase" id="RU361169"/>
    </source>
</evidence>
<evidence type="ECO:0000313" key="11">
    <source>
        <dbReference type="Proteomes" id="UP000298416"/>
    </source>
</evidence>
<dbReference type="InterPro" id="IPR011050">
    <property type="entry name" value="Pectin_lyase_fold/virulence"/>
</dbReference>
<evidence type="ECO:0000256" key="1">
    <source>
        <dbReference type="ARBA" id="ARBA00004191"/>
    </source>
</evidence>
<keyword evidence="4" id="KW-0964">Secreted</keyword>
<reference evidence="10" key="2">
    <citation type="submission" date="2020-08" db="EMBL/GenBank/DDBJ databases">
        <title>Plant Genome Project.</title>
        <authorList>
            <person name="Zhang R.-G."/>
        </authorList>
    </citation>
    <scope>NUCLEOTIDE SEQUENCE</scope>
    <source>
        <strain evidence="10">Huo1</strain>
        <tissue evidence="10">Leaf</tissue>
    </source>
</reference>
<dbReference type="Pfam" id="PF00295">
    <property type="entry name" value="Glyco_hydro_28"/>
    <property type="match status" value="1"/>
</dbReference>
<dbReference type="InterPro" id="IPR012334">
    <property type="entry name" value="Pectin_lyas_fold"/>
</dbReference>
<keyword evidence="7" id="KW-0961">Cell wall biogenesis/degradation</keyword>
<protein>
    <recommendedName>
        <fullName evidence="12">Polygalacturonase</fullName>
    </recommendedName>
</protein>
<comment type="caution">
    <text evidence="10">The sequence shown here is derived from an EMBL/GenBank/DDBJ whole genome shotgun (WGS) entry which is preliminary data.</text>
</comment>
<dbReference type="SUPFAM" id="SSF51126">
    <property type="entry name" value="Pectin lyase-like"/>
    <property type="match status" value="1"/>
</dbReference>
<evidence type="ECO:0000256" key="2">
    <source>
        <dbReference type="ARBA" id="ARBA00008834"/>
    </source>
</evidence>
<reference evidence="10" key="1">
    <citation type="submission" date="2018-01" db="EMBL/GenBank/DDBJ databases">
        <authorList>
            <person name="Mao J.F."/>
        </authorList>
    </citation>
    <scope>NUCLEOTIDE SEQUENCE</scope>
    <source>
        <strain evidence="10">Huo1</strain>
        <tissue evidence="10">Leaf</tissue>
    </source>
</reference>
<evidence type="ECO:0000256" key="7">
    <source>
        <dbReference type="ARBA" id="ARBA00023316"/>
    </source>
</evidence>
<sequence length="443" mass="46430">MSSTLGNAPLDVVVAEAPLVAPLDVVVEDALLDAAPLDIVAAAEGEVAAAVVLAVASPEARWATDLDMDFVSGSMMRNMTKCTPHVHCQSNIFSISDFGAISDAQTDSKQAILNAWNQSCATNGGTIVVPKGNYLLSDVELLGPCIGTTKFVLDGTLIAPEVPTPNIEYWIMFRALDSLSISGTGTLDGNGASYWKTNNPDIITHVNDLSISGIHSVNSKKFHVSIHNCNGVAITNIHATAPADSPNTDGIHLQASSTITISGSSFATGDDCISIGEGVANVNITEVNCGPGHGISIGSLGKYPDEKEVSSIRVTNCNFTDTQNGMRIKTFGPSPPGLVSDVSFEGIRVNNVDNPIIIDQHYCPHSECDGDSSVSIQGVKFIDVRGTSSAPTGVKILCSRLQPCKDIELIGVSLTYDGQPTTAICSSVHLNFRGTNQIPSTCS</sequence>
<evidence type="ECO:0000313" key="10">
    <source>
        <dbReference type="EMBL" id="KAG6428373.1"/>
    </source>
</evidence>
<dbReference type="GO" id="GO:0004650">
    <property type="term" value="F:polygalacturonase activity"/>
    <property type="evidence" value="ECO:0007669"/>
    <property type="project" value="InterPro"/>
</dbReference>
<comment type="similarity">
    <text evidence="2 9">Belongs to the glycosyl hydrolase 28 family.</text>
</comment>
<feature type="active site" evidence="8">
    <location>
        <position position="293"/>
    </location>
</feature>
<dbReference type="Gene3D" id="2.160.20.10">
    <property type="entry name" value="Single-stranded right-handed beta-helix, Pectin lyase-like"/>
    <property type="match status" value="1"/>
</dbReference>
<evidence type="ECO:0008006" key="12">
    <source>
        <dbReference type="Google" id="ProtNLM"/>
    </source>
</evidence>
<dbReference type="EMBL" id="PNBA02000004">
    <property type="protein sequence ID" value="KAG6428373.1"/>
    <property type="molecule type" value="Genomic_DNA"/>
</dbReference>
<dbReference type="InterPro" id="IPR006626">
    <property type="entry name" value="PbH1"/>
</dbReference>
<dbReference type="AlphaFoldDB" id="A0A8X8YEV2"/>
<evidence type="ECO:0000256" key="8">
    <source>
        <dbReference type="PROSITE-ProRule" id="PRU10052"/>
    </source>
</evidence>
<proteinExistence type="inferred from homology"/>
<dbReference type="PROSITE" id="PS00502">
    <property type="entry name" value="POLYGALACTURONASE"/>
    <property type="match status" value="1"/>
</dbReference>
<dbReference type="SMART" id="SM00710">
    <property type="entry name" value="PbH1"/>
    <property type="match status" value="4"/>
</dbReference>
<dbReference type="GO" id="GO:0071555">
    <property type="term" value="P:cell wall organization"/>
    <property type="evidence" value="ECO:0007669"/>
    <property type="project" value="UniProtKB-KW"/>
</dbReference>
<keyword evidence="11" id="KW-1185">Reference proteome</keyword>
<keyword evidence="5 9" id="KW-0378">Hydrolase</keyword>
<evidence type="ECO:0000256" key="3">
    <source>
        <dbReference type="ARBA" id="ARBA00022512"/>
    </source>
</evidence>
<organism evidence="10">
    <name type="scientific">Salvia splendens</name>
    <name type="common">Scarlet sage</name>
    <dbReference type="NCBI Taxonomy" id="180675"/>
    <lineage>
        <taxon>Eukaryota</taxon>
        <taxon>Viridiplantae</taxon>
        <taxon>Streptophyta</taxon>
        <taxon>Embryophyta</taxon>
        <taxon>Tracheophyta</taxon>
        <taxon>Spermatophyta</taxon>
        <taxon>Magnoliopsida</taxon>
        <taxon>eudicotyledons</taxon>
        <taxon>Gunneridae</taxon>
        <taxon>Pentapetalae</taxon>
        <taxon>asterids</taxon>
        <taxon>lamiids</taxon>
        <taxon>Lamiales</taxon>
        <taxon>Lamiaceae</taxon>
        <taxon>Nepetoideae</taxon>
        <taxon>Mentheae</taxon>
        <taxon>Salviinae</taxon>
        <taxon>Salvia</taxon>
        <taxon>Salvia subgen. Calosphace</taxon>
        <taxon>core Calosphace</taxon>
    </lineage>
</organism>
<evidence type="ECO:0000256" key="6">
    <source>
        <dbReference type="ARBA" id="ARBA00023295"/>
    </source>
</evidence>
<dbReference type="GO" id="GO:0005975">
    <property type="term" value="P:carbohydrate metabolic process"/>
    <property type="evidence" value="ECO:0007669"/>
    <property type="project" value="InterPro"/>
</dbReference>